<protein>
    <submittedName>
        <fullName evidence="2">Uncharacterized protein</fullName>
    </submittedName>
</protein>
<feature type="compositionally biased region" description="Low complexity" evidence="1">
    <location>
        <begin position="79"/>
        <end position="93"/>
    </location>
</feature>
<accession>A0ABQ5SSR0</accession>
<dbReference type="EMBL" id="BSEL01000002">
    <property type="protein sequence ID" value="GLJ66831.1"/>
    <property type="molecule type" value="Genomic_DNA"/>
</dbReference>
<dbReference type="Proteomes" id="UP001142292">
    <property type="component" value="Unassembled WGS sequence"/>
</dbReference>
<keyword evidence="3" id="KW-1185">Reference proteome</keyword>
<evidence type="ECO:0000313" key="2">
    <source>
        <dbReference type="EMBL" id="GLJ66831.1"/>
    </source>
</evidence>
<reference evidence="2" key="2">
    <citation type="submission" date="2023-01" db="EMBL/GenBank/DDBJ databases">
        <authorList>
            <person name="Sun Q."/>
            <person name="Evtushenko L."/>
        </authorList>
    </citation>
    <scope>NUCLEOTIDE SEQUENCE</scope>
    <source>
        <strain evidence="2">VKM Ac-1246</strain>
    </source>
</reference>
<name>A0ABQ5SSR0_9ACTN</name>
<reference evidence="2" key="1">
    <citation type="journal article" date="2014" name="Int. J. Syst. Evol. Microbiol.">
        <title>Complete genome of a new Firmicutes species belonging to the dominant human colonic microbiota ('Ruminococcus bicirculans') reveals two chromosomes and a selective capacity to utilize plant glucans.</title>
        <authorList>
            <consortium name="NISC Comparative Sequencing Program"/>
            <person name="Wegmann U."/>
            <person name="Louis P."/>
            <person name="Goesmann A."/>
            <person name="Henrissat B."/>
            <person name="Duncan S.H."/>
            <person name="Flint H.J."/>
        </authorList>
    </citation>
    <scope>NUCLEOTIDE SEQUENCE</scope>
    <source>
        <strain evidence="2">VKM Ac-1246</strain>
    </source>
</reference>
<dbReference type="RefSeq" id="WP_189120564.1">
    <property type="nucleotide sequence ID" value="NZ_BMRK01000025.1"/>
</dbReference>
<organism evidence="2 3">
    <name type="scientific">Nocardioides luteus</name>
    <dbReference type="NCBI Taxonomy" id="1844"/>
    <lineage>
        <taxon>Bacteria</taxon>
        <taxon>Bacillati</taxon>
        <taxon>Actinomycetota</taxon>
        <taxon>Actinomycetes</taxon>
        <taxon>Propionibacteriales</taxon>
        <taxon>Nocardioidaceae</taxon>
        <taxon>Nocardioides</taxon>
    </lineage>
</organism>
<evidence type="ECO:0000313" key="3">
    <source>
        <dbReference type="Proteomes" id="UP001142292"/>
    </source>
</evidence>
<sequence>MAYTRKLSHGEKRMNFFTSEKGRDRANALRAIEGLQQGDQSLAHLSYQSGLMLEQTNLLRYMADRLFAIERELHALKQATSTPSASSDVTPTASTPPPPPPV</sequence>
<proteinExistence type="predicted"/>
<feature type="region of interest" description="Disordered" evidence="1">
    <location>
        <begin position="78"/>
        <end position="102"/>
    </location>
</feature>
<evidence type="ECO:0000256" key="1">
    <source>
        <dbReference type="SAM" id="MobiDB-lite"/>
    </source>
</evidence>
<comment type="caution">
    <text evidence="2">The sequence shown here is derived from an EMBL/GenBank/DDBJ whole genome shotgun (WGS) entry which is preliminary data.</text>
</comment>
<gene>
    <name evidence="2" type="ORF">GCM10017579_08670</name>
</gene>